<comment type="caution">
    <text evidence="2">The sequence shown here is derived from an EMBL/GenBank/DDBJ whole genome shotgun (WGS) entry which is preliminary data.</text>
</comment>
<feature type="transmembrane region" description="Helical" evidence="1">
    <location>
        <begin position="32"/>
        <end position="51"/>
    </location>
</feature>
<dbReference type="EMBL" id="JAENIO010000013">
    <property type="protein sequence ID" value="MBK1833801.1"/>
    <property type="molecule type" value="Genomic_DNA"/>
</dbReference>
<name>A0A934RQL9_9BACT</name>
<evidence type="ECO:0000256" key="1">
    <source>
        <dbReference type="SAM" id="Phobius"/>
    </source>
</evidence>
<keyword evidence="1" id="KW-0812">Transmembrane</keyword>
<keyword evidence="1" id="KW-1133">Transmembrane helix</keyword>
<evidence type="ECO:0000313" key="3">
    <source>
        <dbReference type="Proteomes" id="UP000604083"/>
    </source>
</evidence>
<dbReference type="AlphaFoldDB" id="A0A934RQL9"/>
<feature type="transmembrane region" description="Helical" evidence="1">
    <location>
        <begin position="7"/>
        <end position="26"/>
    </location>
</feature>
<accession>A0A934RQL9</accession>
<dbReference type="RefSeq" id="WP_200391235.1">
    <property type="nucleotide sequence ID" value="NZ_JAENIO010000013.1"/>
</dbReference>
<organism evidence="2 3">
    <name type="scientific">Roseibacillus ishigakijimensis</name>
    <dbReference type="NCBI Taxonomy" id="454146"/>
    <lineage>
        <taxon>Bacteria</taxon>
        <taxon>Pseudomonadati</taxon>
        <taxon>Verrucomicrobiota</taxon>
        <taxon>Verrucomicrobiia</taxon>
        <taxon>Verrucomicrobiales</taxon>
        <taxon>Verrucomicrobiaceae</taxon>
        <taxon>Roseibacillus</taxon>
    </lineage>
</organism>
<gene>
    <name evidence="2" type="ORF">JIN78_06995</name>
</gene>
<reference evidence="2" key="1">
    <citation type="submission" date="2021-01" db="EMBL/GenBank/DDBJ databases">
        <title>Modified the classification status of verrucomicrobia.</title>
        <authorList>
            <person name="Feng X."/>
        </authorList>
    </citation>
    <scope>NUCLEOTIDE SEQUENCE</scope>
    <source>
        <strain evidence="2">KCTC 12986</strain>
    </source>
</reference>
<protein>
    <submittedName>
        <fullName evidence="2">Uncharacterized protein</fullName>
    </submittedName>
</protein>
<keyword evidence="1" id="KW-0472">Membrane</keyword>
<proteinExistence type="predicted"/>
<sequence length="62" mass="6814">MKSVLRTLAWHLVLCAYTWKLALLSVDQEPGILADYLAVLGFGVVAFTHAVRKKPQSGTNQS</sequence>
<evidence type="ECO:0000313" key="2">
    <source>
        <dbReference type="EMBL" id="MBK1833801.1"/>
    </source>
</evidence>
<dbReference type="Proteomes" id="UP000604083">
    <property type="component" value="Unassembled WGS sequence"/>
</dbReference>
<keyword evidence="3" id="KW-1185">Reference proteome</keyword>